<accession>A0A0C3AR08</accession>
<evidence type="ECO:0000313" key="2">
    <source>
        <dbReference type="EMBL" id="KIM67377.1"/>
    </source>
</evidence>
<proteinExistence type="predicted"/>
<feature type="domain" description="DUF6532" evidence="1">
    <location>
        <begin position="46"/>
        <end position="187"/>
    </location>
</feature>
<gene>
    <name evidence="2" type="ORF">SCLCIDRAFT_108122</name>
</gene>
<dbReference type="InParanoid" id="A0A0C3AR08"/>
<dbReference type="Proteomes" id="UP000053989">
    <property type="component" value="Unassembled WGS sequence"/>
</dbReference>
<evidence type="ECO:0000313" key="3">
    <source>
        <dbReference type="Proteomes" id="UP000053989"/>
    </source>
</evidence>
<keyword evidence="3" id="KW-1185">Reference proteome</keyword>
<dbReference type="OrthoDB" id="2662476at2759"/>
<dbReference type="EMBL" id="KN822013">
    <property type="protein sequence ID" value="KIM67377.1"/>
    <property type="molecule type" value="Genomic_DNA"/>
</dbReference>
<dbReference type="AlphaFoldDB" id="A0A0C3AR08"/>
<organism evidence="2 3">
    <name type="scientific">Scleroderma citrinum Foug A</name>
    <dbReference type="NCBI Taxonomy" id="1036808"/>
    <lineage>
        <taxon>Eukaryota</taxon>
        <taxon>Fungi</taxon>
        <taxon>Dikarya</taxon>
        <taxon>Basidiomycota</taxon>
        <taxon>Agaricomycotina</taxon>
        <taxon>Agaricomycetes</taxon>
        <taxon>Agaricomycetidae</taxon>
        <taxon>Boletales</taxon>
        <taxon>Sclerodermatineae</taxon>
        <taxon>Sclerodermataceae</taxon>
        <taxon>Scleroderma</taxon>
    </lineage>
</organism>
<dbReference type="InterPro" id="IPR045341">
    <property type="entry name" value="DUF6532"/>
</dbReference>
<reference evidence="3" key="2">
    <citation type="submission" date="2015-01" db="EMBL/GenBank/DDBJ databases">
        <title>Evolutionary Origins and Diversification of the Mycorrhizal Mutualists.</title>
        <authorList>
            <consortium name="DOE Joint Genome Institute"/>
            <consortium name="Mycorrhizal Genomics Consortium"/>
            <person name="Kohler A."/>
            <person name="Kuo A."/>
            <person name="Nagy L.G."/>
            <person name="Floudas D."/>
            <person name="Copeland A."/>
            <person name="Barry K.W."/>
            <person name="Cichocki N."/>
            <person name="Veneault-Fourrey C."/>
            <person name="LaButti K."/>
            <person name="Lindquist E.A."/>
            <person name="Lipzen A."/>
            <person name="Lundell T."/>
            <person name="Morin E."/>
            <person name="Murat C."/>
            <person name="Riley R."/>
            <person name="Ohm R."/>
            <person name="Sun H."/>
            <person name="Tunlid A."/>
            <person name="Henrissat B."/>
            <person name="Grigoriev I.V."/>
            <person name="Hibbett D.S."/>
            <person name="Martin F."/>
        </authorList>
    </citation>
    <scope>NUCLEOTIDE SEQUENCE [LARGE SCALE GENOMIC DNA]</scope>
    <source>
        <strain evidence="3">Foug A</strain>
    </source>
</reference>
<name>A0A0C3AR08_9AGAM</name>
<dbReference type="HOGENOM" id="CLU_060373_0_1_1"/>
<sequence length="194" mass="21564">MPNSKSDPSHLQHYTPPVHDIIEHAKQISHCDIAAVNSFPLCADFNCKAVEYVNVAITKCHLRDLSNWCSALKKKAHMYVCEHYKWDPQNCCQVNANIARELLEHGNFLKHGVDEEGHTNSLVHLTLSGLVINFFYTGTNAMVSLFLEVFGNEVPCAAIALGATAIKVALDEVVTEGKEVTFKHDVYVDLLGLM</sequence>
<dbReference type="Pfam" id="PF20149">
    <property type="entry name" value="DUF6532"/>
    <property type="match status" value="1"/>
</dbReference>
<reference evidence="2 3" key="1">
    <citation type="submission" date="2014-04" db="EMBL/GenBank/DDBJ databases">
        <authorList>
            <consortium name="DOE Joint Genome Institute"/>
            <person name="Kuo A."/>
            <person name="Kohler A."/>
            <person name="Nagy L.G."/>
            <person name="Floudas D."/>
            <person name="Copeland A."/>
            <person name="Barry K.W."/>
            <person name="Cichocki N."/>
            <person name="Veneault-Fourrey C."/>
            <person name="LaButti K."/>
            <person name="Lindquist E.A."/>
            <person name="Lipzen A."/>
            <person name="Lundell T."/>
            <person name="Morin E."/>
            <person name="Murat C."/>
            <person name="Sun H."/>
            <person name="Tunlid A."/>
            <person name="Henrissat B."/>
            <person name="Grigoriev I.V."/>
            <person name="Hibbett D.S."/>
            <person name="Martin F."/>
            <person name="Nordberg H.P."/>
            <person name="Cantor M.N."/>
            <person name="Hua S.X."/>
        </authorList>
    </citation>
    <scope>NUCLEOTIDE SEQUENCE [LARGE SCALE GENOMIC DNA]</scope>
    <source>
        <strain evidence="2 3">Foug A</strain>
    </source>
</reference>
<evidence type="ECO:0000259" key="1">
    <source>
        <dbReference type="Pfam" id="PF20149"/>
    </source>
</evidence>
<protein>
    <recommendedName>
        <fullName evidence="1">DUF6532 domain-containing protein</fullName>
    </recommendedName>
</protein>